<dbReference type="SUPFAM" id="SSF54928">
    <property type="entry name" value="RNA-binding domain, RBD"/>
    <property type="match status" value="1"/>
</dbReference>
<evidence type="ECO:0000313" key="6">
    <source>
        <dbReference type="EMBL" id="OTF81143.1"/>
    </source>
</evidence>
<dbReference type="InterPro" id="IPR050502">
    <property type="entry name" value="Euk_RNA-bind_prot"/>
</dbReference>
<reference evidence="6 7" key="1">
    <citation type="submission" date="2017-03" db="EMBL/GenBank/DDBJ databases">
        <title>Genome Survey of Euroglyphus maynei.</title>
        <authorList>
            <person name="Arlian L.G."/>
            <person name="Morgan M.S."/>
            <person name="Rider S.D."/>
        </authorList>
    </citation>
    <scope>NUCLEOTIDE SEQUENCE [LARGE SCALE GENOMIC DNA]</scope>
    <source>
        <strain evidence="6">Arlian Lab</strain>
        <tissue evidence="6">Whole body</tissue>
    </source>
</reference>
<evidence type="ECO:0000313" key="7">
    <source>
        <dbReference type="Proteomes" id="UP000194236"/>
    </source>
</evidence>
<dbReference type="InterPro" id="IPR012677">
    <property type="entry name" value="Nucleotide-bd_a/b_plait_sf"/>
</dbReference>
<evidence type="ECO:0000256" key="1">
    <source>
        <dbReference type="ARBA" id="ARBA00022884"/>
    </source>
</evidence>
<feature type="region of interest" description="Disordered" evidence="3">
    <location>
        <begin position="48"/>
        <end position="84"/>
    </location>
</feature>
<dbReference type="Pfam" id="PF00076">
    <property type="entry name" value="RRM_1"/>
    <property type="match status" value="1"/>
</dbReference>
<feature type="transmembrane region" description="Helical" evidence="4">
    <location>
        <begin position="20"/>
        <end position="42"/>
    </location>
</feature>
<dbReference type="SMART" id="SM00360">
    <property type="entry name" value="RRM"/>
    <property type="match status" value="1"/>
</dbReference>
<dbReference type="PANTHER" id="PTHR48025:SF1">
    <property type="entry name" value="RRM DOMAIN-CONTAINING PROTEIN"/>
    <property type="match status" value="1"/>
</dbReference>
<dbReference type="InterPro" id="IPR035979">
    <property type="entry name" value="RBD_domain_sf"/>
</dbReference>
<sequence length="159" mass="17575">MSSDSGIDFMTATINLLTFYWIGIFQLVNAASTLHISIVTIVEKKTDDQSTKNESAAAEVNNNNATDEEKKDDAKNASTKSNDNVDELQVPKLFVGRLPSGTKESQLKELFSTYGQVTHCDIVGKYGFVHMKDKEEARVAMEKLNNHSFNGSTISVQVH</sequence>
<accession>A0A1Y3BMV8</accession>
<dbReference type="Gene3D" id="3.30.70.330">
    <property type="match status" value="1"/>
</dbReference>
<dbReference type="PROSITE" id="PS50102">
    <property type="entry name" value="RRM"/>
    <property type="match status" value="1"/>
</dbReference>
<evidence type="ECO:0000256" key="4">
    <source>
        <dbReference type="SAM" id="Phobius"/>
    </source>
</evidence>
<comment type="caution">
    <text evidence="6">The sequence shown here is derived from an EMBL/GenBank/DDBJ whole genome shotgun (WGS) entry which is preliminary data.</text>
</comment>
<feature type="domain" description="RRM" evidence="5">
    <location>
        <begin position="91"/>
        <end position="159"/>
    </location>
</feature>
<keyword evidence="7" id="KW-1185">Reference proteome</keyword>
<protein>
    <submittedName>
        <fullName evidence="6">RNA binding motif-containing protein</fullName>
    </submittedName>
</protein>
<name>A0A1Y3BMV8_EURMA</name>
<keyword evidence="4" id="KW-0812">Transmembrane</keyword>
<dbReference type="Proteomes" id="UP000194236">
    <property type="component" value="Unassembled WGS sequence"/>
</dbReference>
<dbReference type="OrthoDB" id="1879688at2759"/>
<dbReference type="GO" id="GO:0003729">
    <property type="term" value="F:mRNA binding"/>
    <property type="evidence" value="ECO:0007669"/>
    <property type="project" value="TreeGrafter"/>
</dbReference>
<evidence type="ECO:0000256" key="2">
    <source>
        <dbReference type="PROSITE-ProRule" id="PRU00176"/>
    </source>
</evidence>
<organism evidence="6 7">
    <name type="scientific">Euroglyphus maynei</name>
    <name type="common">Mayne's house dust mite</name>
    <dbReference type="NCBI Taxonomy" id="6958"/>
    <lineage>
        <taxon>Eukaryota</taxon>
        <taxon>Metazoa</taxon>
        <taxon>Ecdysozoa</taxon>
        <taxon>Arthropoda</taxon>
        <taxon>Chelicerata</taxon>
        <taxon>Arachnida</taxon>
        <taxon>Acari</taxon>
        <taxon>Acariformes</taxon>
        <taxon>Sarcoptiformes</taxon>
        <taxon>Astigmata</taxon>
        <taxon>Psoroptidia</taxon>
        <taxon>Analgoidea</taxon>
        <taxon>Pyroglyphidae</taxon>
        <taxon>Pyroglyphinae</taxon>
        <taxon>Euroglyphus</taxon>
    </lineage>
</organism>
<keyword evidence="4" id="KW-1133">Transmembrane helix</keyword>
<dbReference type="PANTHER" id="PTHR48025">
    <property type="entry name" value="OS02G0815200 PROTEIN"/>
    <property type="match status" value="1"/>
</dbReference>
<feature type="compositionally biased region" description="Low complexity" evidence="3">
    <location>
        <begin position="53"/>
        <end position="65"/>
    </location>
</feature>
<dbReference type="GO" id="GO:0005634">
    <property type="term" value="C:nucleus"/>
    <property type="evidence" value="ECO:0007669"/>
    <property type="project" value="TreeGrafter"/>
</dbReference>
<keyword evidence="1 2" id="KW-0694">RNA-binding</keyword>
<dbReference type="AlphaFoldDB" id="A0A1Y3BMV8"/>
<evidence type="ECO:0000256" key="3">
    <source>
        <dbReference type="SAM" id="MobiDB-lite"/>
    </source>
</evidence>
<proteinExistence type="predicted"/>
<gene>
    <name evidence="6" type="ORF">BLA29_006710</name>
</gene>
<dbReference type="EMBL" id="MUJZ01015116">
    <property type="protein sequence ID" value="OTF81143.1"/>
    <property type="molecule type" value="Genomic_DNA"/>
</dbReference>
<evidence type="ECO:0000259" key="5">
    <source>
        <dbReference type="PROSITE" id="PS50102"/>
    </source>
</evidence>
<keyword evidence="4" id="KW-0472">Membrane</keyword>
<dbReference type="InterPro" id="IPR000504">
    <property type="entry name" value="RRM_dom"/>
</dbReference>